<dbReference type="Gene3D" id="3.80.10.10">
    <property type="entry name" value="Ribonuclease Inhibitor"/>
    <property type="match status" value="1"/>
</dbReference>
<comment type="caution">
    <text evidence="3">The sequence shown here is derived from an EMBL/GenBank/DDBJ whole genome shotgun (WGS) entry which is preliminary data.</text>
</comment>
<gene>
    <name evidence="4" type="ORF">HU737_005770</name>
    <name evidence="3" type="ORF">HU737_21455</name>
</gene>
<reference evidence="3" key="2">
    <citation type="submission" date="2020-07" db="EMBL/GenBank/DDBJ databases">
        <authorList>
            <person name="Lood C."/>
            <person name="Girard L."/>
        </authorList>
    </citation>
    <scope>NUCLEOTIDE SEQUENCE</scope>
    <source>
        <strain evidence="3">SWRI10</strain>
    </source>
</reference>
<evidence type="ECO:0000256" key="2">
    <source>
        <dbReference type="ARBA" id="ARBA00022737"/>
    </source>
</evidence>
<dbReference type="EMBL" id="JABWRE010000021">
    <property type="protein sequence ID" value="MBC3443268.1"/>
    <property type="molecule type" value="Genomic_DNA"/>
</dbReference>
<dbReference type="InterPro" id="IPR001611">
    <property type="entry name" value="Leu-rich_rpt"/>
</dbReference>
<dbReference type="EMBL" id="JABWRE020000001">
    <property type="protein sequence ID" value="MBV4535483.1"/>
    <property type="molecule type" value="Genomic_DNA"/>
</dbReference>
<accession>A0A923G580</accession>
<evidence type="ECO:0000313" key="4">
    <source>
        <dbReference type="EMBL" id="MBV4535483.1"/>
    </source>
</evidence>
<keyword evidence="1" id="KW-0433">Leucine-rich repeat</keyword>
<keyword evidence="2" id="KW-0677">Repeat</keyword>
<dbReference type="SUPFAM" id="SSF52058">
    <property type="entry name" value="L domain-like"/>
    <property type="match status" value="1"/>
</dbReference>
<protein>
    <submittedName>
        <fullName evidence="3">Uncharacterized protein</fullName>
    </submittedName>
</protein>
<reference evidence="4" key="3">
    <citation type="submission" date="2021-06" db="EMBL/GenBank/DDBJ databases">
        <title>Updating the genus Pseudomonas: Description of 43 new species and partition of the Pseudomonas putida group.</title>
        <authorList>
            <person name="Girard L."/>
            <person name="Lood C."/>
            <person name="Vandamme P."/>
            <person name="Rokni-Zadeh H."/>
            <person name="Van Noort V."/>
            <person name="Hofte M."/>
            <person name="Lavigne R."/>
            <person name="De Mot R."/>
        </authorList>
    </citation>
    <scope>NUCLEOTIDE SEQUENCE</scope>
    <source>
        <strain evidence="4">SWRI10</strain>
    </source>
</reference>
<dbReference type="Pfam" id="PF13855">
    <property type="entry name" value="LRR_8"/>
    <property type="match status" value="1"/>
</dbReference>
<evidence type="ECO:0000256" key="1">
    <source>
        <dbReference type="ARBA" id="ARBA00022614"/>
    </source>
</evidence>
<proteinExistence type="predicted"/>
<dbReference type="PANTHER" id="PTHR24366:SF96">
    <property type="entry name" value="LEUCINE RICH REPEAT CONTAINING 53"/>
    <property type="match status" value="1"/>
</dbReference>
<reference evidence="3" key="1">
    <citation type="journal article" date="2020" name="Microorganisms">
        <title>Reliable Identification of Environmental Pseudomonas Isolates Using the rpoD Gene.</title>
        <authorList>
            <consortium name="The Broad Institute Genome Sequencing Platform"/>
            <person name="Girard L."/>
            <person name="Lood C."/>
            <person name="Rokni-Zadeh H."/>
            <person name="van Noort V."/>
            <person name="Lavigne R."/>
            <person name="De Mot R."/>
        </authorList>
    </citation>
    <scope>NUCLEOTIDE SEQUENCE</scope>
    <source>
        <strain evidence="3">SWRI10</strain>
    </source>
</reference>
<dbReference type="SMART" id="SM00369">
    <property type="entry name" value="LRR_TYP"/>
    <property type="match status" value="2"/>
</dbReference>
<name>A0A923G580_9PSED</name>
<dbReference type="Proteomes" id="UP000599879">
    <property type="component" value="Unassembled WGS sequence"/>
</dbReference>
<organism evidence="3">
    <name type="scientific">Pseudomonas urmiensis</name>
    <dbReference type="NCBI Taxonomy" id="2745493"/>
    <lineage>
        <taxon>Bacteria</taxon>
        <taxon>Pseudomonadati</taxon>
        <taxon>Pseudomonadota</taxon>
        <taxon>Gammaproteobacteria</taxon>
        <taxon>Pseudomonadales</taxon>
        <taxon>Pseudomonadaceae</taxon>
        <taxon>Pseudomonas</taxon>
    </lineage>
</organism>
<dbReference type="AlphaFoldDB" id="A0A923G580"/>
<evidence type="ECO:0000313" key="3">
    <source>
        <dbReference type="EMBL" id="MBC3443268.1"/>
    </source>
</evidence>
<sequence length="270" mass="29914">MTHLTLCNLDLTSMPEGFLSRFGGVTHLDLSGNQLTAIPNELEHLTQLTELHLPGNQIVIDAQGSQRIAGLRRLQVLTLDHNPIGGVPELSRLAWLHSLSARDCGLSELPLGVLRHANLVLADLRDNAIVELSDEAIHLLQVRPSRINLHDNPLSPDAVERLQELLQAHSHMLRALMSGLWRVMPGWTVLLAPSVRGAVRNGSVWSRRKEQGIYFGFWLTYLVPVTRLISRRNCAAGFGKSSKLACTTLKCARRCSSKRRGRAVAPIRCC</sequence>
<dbReference type="PANTHER" id="PTHR24366">
    <property type="entry name" value="IG(IMMUNOGLOBULIN) AND LRR(LEUCINE RICH REPEAT) DOMAINS"/>
    <property type="match status" value="1"/>
</dbReference>
<dbReference type="PROSITE" id="PS51450">
    <property type="entry name" value="LRR"/>
    <property type="match status" value="2"/>
</dbReference>
<dbReference type="InterPro" id="IPR032675">
    <property type="entry name" value="LRR_dom_sf"/>
</dbReference>
<dbReference type="InterPro" id="IPR003591">
    <property type="entry name" value="Leu-rich_rpt_typical-subtyp"/>
</dbReference>